<sequence>MGAYVPGYYELRAEKMMRALEWMTTKYEELVRAEFEGSVHMGTMMAPAGIARYFLEHVDEATMRSEEEEVDDATRHPDPR</sequence>
<dbReference type="AlphaFoldDB" id="A0A0F9ATA1"/>
<proteinExistence type="predicted"/>
<accession>A0A0F9ATA1</accession>
<organism evidence="1">
    <name type="scientific">marine sediment metagenome</name>
    <dbReference type="NCBI Taxonomy" id="412755"/>
    <lineage>
        <taxon>unclassified sequences</taxon>
        <taxon>metagenomes</taxon>
        <taxon>ecological metagenomes</taxon>
    </lineage>
</organism>
<protein>
    <submittedName>
        <fullName evidence="1">Uncharacterized protein</fullName>
    </submittedName>
</protein>
<name>A0A0F9ATA1_9ZZZZ</name>
<evidence type="ECO:0000313" key="1">
    <source>
        <dbReference type="EMBL" id="KKK81679.1"/>
    </source>
</evidence>
<gene>
    <name evidence="1" type="ORF">LCGC14_2811020</name>
</gene>
<reference evidence="1" key="1">
    <citation type="journal article" date="2015" name="Nature">
        <title>Complex archaea that bridge the gap between prokaryotes and eukaryotes.</title>
        <authorList>
            <person name="Spang A."/>
            <person name="Saw J.H."/>
            <person name="Jorgensen S.L."/>
            <person name="Zaremba-Niedzwiedzka K."/>
            <person name="Martijn J."/>
            <person name="Lind A.E."/>
            <person name="van Eijk R."/>
            <person name="Schleper C."/>
            <person name="Guy L."/>
            <person name="Ettema T.J."/>
        </authorList>
    </citation>
    <scope>NUCLEOTIDE SEQUENCE</scope>
</reference>
<comment type="caution">
    <text evidence="1">The sequence shown here is derived from an EMBL/GenBank/DDBJ whole genome shotgun (WGS) entry which is preliminary data.</text>
</comment>
<dbReference type="EMBL" id="LAZR01053019">
    <property type="protein sequence ID" value="KKK81679.1"/>
    <property type="molecule type" value="Genomic_DNA"/>
</dbReference>